<evidence type="ECO:0000256" key="2">
    <source>
        <dbReference type="ARBA" id="ARBA00010979"/>
    </source>
</evidence>
<feature type="domain" description="Sas10 C-terminal" evidence="5">
    <location>
        <begin position="353"/>
        <end position="425"/>
    </location>
</feature>
<dbReference type="GO" id="GO:0032040">
    <property type="term" value="C:small-subunit processome"/>
    <property type="evidence" value="ECO:0007669"/>
    <property type="project" value="TreeGrafter"/>
</dbReference>
<organism evidence="6 7">
    <name type="scientific">Pristionchus fissidentatus</name>
    <dbReference type="NCBI Taxonomy" id="1538716"/>
    <lineage>
        <taxon>Eukaryota</taxon>
        <taxon>Metazoa</taxon>
        <taxon>Ecdysozoa</taxon>
        <taxon>Nematoda</taxon>
        <taxon>Chromadorea</taxon>
        <taxon>Rhabditida</taxon>
        <taxon>Rhabditina</taxon>
        <taxon>Diplogasteromorpha</taxon>
        <taxon>Diplogasteroidea</taxon>
        <taxon>Neodiplogasteridae</taxon>
        <taxon>Pristionchus</taxon>
    </lineage>
</organism>
<feature type="compositionally biased region" description="Basic residues" evidence="4">
    <location>
        <begin position="369"/>
        <end position="387"/>
    </location>
</feature>
<accession>A0AAV5V4R2</accession>
<comment type="similarity">
    <text evidence="2">Belongs to the SAS10 family.</text>
</comment>
<proteinExistence type="inferred from homology"/>
<keyword evidence="3" id="KW-0539">Nucleus</keyword>
<protein>
    <recommendedName>
        <fullName evidence="5">Sas10 C-terminal domain-containing protein</fullName>
    </recommendedName>
</protein>
<feature type="non-terminal residue" evidence="6">
    <location>
        <position position="1"/>
    </location>
</feature>
<dbReference type="Proteomes" id="UP001432322">
    <property type="component" value="Unassembled WGS sequence"/>
</dbReference>
<feature type="compositionally biased region" description="Acidic residues" evidence="4">
    <location>
        <begin position="66"/>
        <end position="94"/>
    </location>
</feature>
<evidence type="ECO:0000256" key="4">
    <source>
        <dbReference type="SAM" id="MobiDB-lite"/>
    </source>
</evidence>
<evidence type="ECO:0000259" key="5">
    <source>
        <dbReference type="Pfam" id="PF09368"/>
    </source>
</evidence>
<evidence type="ECO:0000313" key="6">
    <source>
        <dbReference type="EMBL" id="GMT14570.1"/>
    </source>
</evidence>
<comment type="caution">
    <text evidence="6">The sequence shown here is derived from an EMBL/GenBank/DDBJ whole genome shotgun (WGS) entry which is preliminary data.</text>
</comment>
<feature type="region of interest" description="Disordered" evidence="4">
    <location>
        <begin position="368"/>
        <end position="387"/>
    </location>
</feature>
<reference evidence="6" key="1">
    <citation type="submission" date="2023-10" db="EMBL/GenBank/DDBJ databases">
        <title>Genome assembly of Pristionchus species.</title>
        <authorList>
            <person name="Yoshida K."/>
            <person name="Sommer R.J."/>
        </authorList>
    </citation>
    <scope>NUCLEOTIDE SEQUENCE</scope>
    <source>
        <strain evidence="6">RS5133</strain>
    </source>
</reference>
<dbReference type="GO" id="GO:0000462">
    <property type="term" value="P:maturation of SSU-rRNA from tricistronic rRNA transcript (SSU-rRNA, 5.8S rRNA, LSU-rRNA)"/>
    <property type="evidence" value="ECO:0007669"/>
    <property type="project" value="TreeGrafter"/>
</dbReference>
<keyword evidence="7" id="KW-1185">Reference proteome</keyword>
<evidence type="ECO:0000313" key="7">
    <source>
        <dbReference type="Proteomes" id="UP001432322"/>
    </source>
</evidence>
<comment type="subcellular location">
    <subcellularLocation>
        <location evidence="1">Nucleus</location>
    </subcellularLocation>
</comment>
<dbReference type="InterPro" id="IPR018972">
    <property type="entry name" value="Sas10_C_dom"/>
</dbReference>
<dbReference type="PANTHER" id="PTHR13237:SF8">
    <property type="entry name" value="SOMETHING ABOUT SILENCING PROTEIN 10"/>
    <property type="match status" value="1"/>
</dbReference>
<dbReference type="PANTHER" id="PTHR13237">
    <property type="entry name" value="SOMETHING ABOUT SILENCING PROTEIN 10-RELATED"/>
    <property type="match status" value="1"/>
</dbReference>
<name>A0AAV5V4R2_9BILA</name>
<dbReference type="AlphaFoldDB" id="A0AAV5V4R2"/>
<gene>
    <name evidence="6" type="ORF">PFISCL1PPCAC_5867</name>
</gene>
<dbReference type="Pfam" id="PF09368">
    <property type="entry name" value="Sas10"/>
    <property type="match status" value="1"/>
</dbReference>
<evidence type="ECO:0000256" key="1">
    <source>
        <dbReference type="ARBA" id="ARBA00004123"/>
    </source>
</evidence>
<dbReference type="EMBL" id="BTSY01000002">
    <property type="protein sequence ID" value="GMT14570.1"/>
    <property type="molecule type" value="Genomic_DNA"/>
</dbReference>
<feature type="region of interest" description="Disordered" evidence="4">
    <location>
        <begin position="63"/>
        <end position="102"/>
    </location>
</feature>
<sequence>FRYSLNEMVKKGKRVKKEAKTVAIDVGSDDDLYDEQDQFHNEDRKIAKGKIRQVHGKRVEEVLNVEGDDSEEEVDDGNSDFGSEAEEVDPDDESNLPSKEQWGRKRSDFYKAGYVDNDYGGVGSSDEEELAHLEELDAVSRQKQLDATTAAAAVEDDVWMEDETQKESKSKLKKTSKGELTVEKEWNVQLIREKNEDMLDWIEEYERTREVCESVVDELSEITSLLPKDSAVRKQLLLVSDTYAAYLLNLTLYLSLKSASFKQKKARDASVDDHPVVEKLHTLKKLVRSVDEFLGKNMEQVMELRERLKSGEKSEQVILDDIVTAKKSKSAVTMGIEEGMEGMEVDEGEEDVEGKRGVSYHITKNIQLNKKRKKGPSHSRAQKKVQYHKALIKRRSQVPDVRREDARYSGEARGIRVSTVKSTKLIA</sequence>
<evidence type="ECO:0000256" key="3">
    <source>
        <dbReference type="ARBA" id="ARBA00023242"/>
    </source>
</evidence>